<feature type="transmembrane region" description="Helical" evidence="2">
    <location>
        <begin position="297"/>
        <end position="315"/>
    </location>
</feature>
<keyword evidence="2" id="KW-0472">Membrane</keyword>
<evidence type="ECO:0000313" key="3">
    <source>
        <dbReference type="EMBL" id="AEA28971.1"/>
    </source>
</evidence>
<keyword evidence="2" id="KW-0812">Transmembrane</keyword>
<feature type="transmembrane region" description="Helical" evidence="2">
    <location>
        <begin position="118"/>
        <end position="142"/>
    </location>
</feature>
<feature type="transmembrane region" description="Helical" evidence="2">
    <location>
        <begin position="167"/>
        <end position="190"/>
    </location>
</feature>
<feature type="compositionally biased region" description="Gly residues" evidence="1">
    <location>
        <begin position="374"/>
        <end position="383"/>
    </location>
</feature>
<feature type="region of interest" description="Disordered" evidence="1">
    <location>
        <begin position="319"/>
        <end position="383"/>
    </location>
</feature>
<keyword evidence="2" id="KW-1133">Transmembrane helix</keyword>
<feature type="transmembrane region" description="Helical" evidence="2">
    <location>
        <begin position="202"/>
        <end position="219"/>
    </location>
</feature>
<dbReference type="EMBL" id="CP002596">
    <property type="protein sequence ID" value="AEA28971.1"/>
    <property type="molecule type" value="Genomic_DNA"/>
</dbReference>
<feature type="transmembrane region" description="Helical" evidence="2">
    <location>
        <begin position="231"/>
        <end position="252"/>
    </location>
</feature>
<gene>
    <name evidence="3" type="ORF">Psed_6903</name>
</gene>
<dbReference type="InterPro" id="IPR045782">
    <property type="entry name" value="TrbL_3"/>
</dbReference>
<evidence type="ECO:0008006" key="4">
    <source>
        <dbReference type="Google" id="ProtNLM"/>
    </source>
</evidence>
<dbReference type="Pfam" id="PF19590">
    <property type="entry name" value="TrbL_3"/>
    <property type="match status" value="1"/>
</dbReference>
<feature type="compositionally biased region" description="Gly residues" evidence="1">
    <location>
        <begin position="327"/>
        <end position="366"/>
    </location>
</feature>
<feature type="non-terminal residue" evidence="3">
    <location>
        <position position="383"/>
    </location>
</feature>
<feature type="transmembrane region" description="Helical" evidence="2">
    <location>
        <begin position="88"/>
        <end position="106"/>
    </location>
</feature>
<protein>
    <recommendedName>
        <fullName evidence="4">Integral membrane protein</fullName>
    </recommendedName>
</protein>
<organism evidence="3">
    <name type="scientific">Pseudonocardia dioxanivorans (strain ATCC 55486 / DSM 44775 / JCM 13855 / CB1190)</name>
    <dbReference type="NCBI Taxonomy" id="675635"/>
    <lineage>
        <taxon>Bacteria</taxon>
        <taxon>Bacillati</taxon>
        <taxon>Actinomycetota</taxon>
        <taxon>Actinomycetes</taxon>
        <taxon>Pseudonocardiales</taxon>
        <taxon>Pseudonocardiaceae</taxon>
        <taxon>Pseudonocardia</taxon>
    </lineage>
</organism>
<reference evidence="3" key="1">
    <citation type="journal article" date="2011" name="J. Bacteriol.">
        <title>Genome sequence of the 1,4-dioxane-degrading Pseudonocardia dioxanivorans strain CB1190.</title>
        <authorList>
            <person name="Sales C.M."/>
            <person name="Mahendra S."/>
            <person name="Grostern A."/>
            <person name="Parales R.E."/>
            <person name="Goodwin L.A."/>
            <person name="Woyke T."/>
            <person name="Nolan M."/>
            <person name="Lapidus A."/>
            <person name="Chertkov O."/>
            <person name="Ovchinnikova G."/>
            <person name="Sczyrba A."/>
            <person name="Alvarez-Cohen L."/>
        </authorList>
    </citation>
    <scope>NUCLEOTIDE SEQUENCE</scope>
    <source>
        <strain evidence="3">CB1190</strain>
        <plasmid evidence="3">pPSED02</plasmid>
    </source>
</reference>
<accession>F2L6Z8</accession>
<feature type="transmembrane region" description="Helical" evidence="2">
    <location>
        <begin position="264"/>
        <end position="285"/>
    </location>
</feature>
<evidence type="ECO:0000256" key="1">
    <source>
        <dbReference type="SAM" id="MobiDB-lite"/>
    </source>
</evidence>
<evidence type="ECO:0000256" key="2">
    <source>
        <dbReference type="SAM" id="Phobius"/>
    </source>
</evidence>
<dbReference type="AlphaFoldDB" id="F2L6Z8"/>
<keyword evidence="3" id="KW-0614">Plasmid</keyword>
<proteinExistence type="predicted"/>
<sequence length="383" mass="38808">MPECDPTKPYFEQCTQAVQQLKDKVSPFGGCGVDVGCHAEQVAQDAFEKIASRAGEAAADLIGKAFTWWIKTPTTGLDVGEVEKLQNYTLPIAAAVLVGSVLFQAIRMTVSRKKDPAVAVGLGLIRYAVITTIGVGLIAAALTAGDQFAGYLVDQGVDAYTERMKQIFAVGLATNPFLFLVLALIGVILAAIQWAIAFIRQAGIVVLAVLLPLAASGSINDSTKVWMQRITPWLLTLIFYKPIAALIYLIGFKLFGESDDLSTMMIGLLIMVLAVIAMPAMMRFFSWSQVAATGGSGAGGALAMGAMGAMGAASLRSRMMENSGPGSAPGAGSGAPSGGAPGGGQGQSPGGSVGRPGGLPGGGPSGAGVPTANGAGGAGGGAA</sequence>
<name>F2L6Z8_PSEUX</name>
<geneLocation type="plasmid" evidence="3">
    <name>pPSED02</name>
</geneLocation>